<dbReference type="GO" id="GO:0005758">
    <property type="term" value="C:mitochondrial intermembrane space"/>
    <property type="evidence" value="ECO:0007669"/>
    <property type="project" value="InterPro"/>
</dbReference>
<reference evidence="3" key="1">
    <citation type="journal article" date="2021" name="New Phytol.">
        <title>Evolutionary innovations through gain and loss of genes in the ectomycorrhizal Boletales.</title>
        <authorList>
            <person name="Wu G."/>
            <person name="Miyauchi S."/>
            <person name="Morin E."/>
            <person name="Kuo A."/>
            <person name="Drula E."/>
            <person name="Varga T."/>
            <person name="Kohler A."/>
            <person name="Feng B."/>
            <person name="Cao Y."/>
            <person name="Lipzen A."/>
            <person name="Daum C."/>
            <person name="Hundley H."/>
            <person name="Pangilinan J."/>
            <person name="Johnson J."/>
            <person name="Barry K."/>
            <person name="LaButti K."/>
            <person name="Ng V."/>
            <person name="Ahrendt S."/>
            <person name="Min B."/>
            <person name="Choi I.G."/>
            <person name="Park H."/>
            <person name="Plett J.M."/>
            <person name="Magnuson J."/>
            <person name="Spatafora J.W."/>
            <person name="Nagy L.G."/>
            <person name="Henrissat B."/>
            <person name="Grigoriev I.V."/>
            <person name="Yang Z.L."/>
            <person name="Xu J."/>
            <person name="Martin F.M."/>
        </authorList>
    </citation>
    <scope>NUCLEOTIDE SEQUENCE</scope>
    <source>
        <strain evidence="3">KKN 215</strain>
    </source>
</reference>
<protein>
    <submittedName>
        <fullName evidence="3">MSF1-domain-containing protein</fullName>
    </submittedName>
</protein>
<dbReference type="PROSITE" id="PS50904">
    <property type="entry name" value="PRELI_MSF1"/>
    <property type="match status" value="1"/>
</dbReference>
<feature type="domain" description="PRELI/MSF1" evidence="2">
    <location>
        <begin position="1"/>
        <end position="170"/>
    </location>
</feature>
<proteinExistence type="predicted"/>
<dbReference type="Proteomes" id="UP000813824">
    <property type="component" value="Unassembled WGS sequence"/>
</dbReference>
<feature type="compositionally biased region" description="Polar residues" evidence="1">
    <location>
        <begin position="200"/>
        <end position="209"/>
    </location>
</feature>
<dbReference type="OrthoDB" id="341300at2759"/>
<dbReference type="InterPro" id="IPR037365">
    <property type="entry name" value="Slowmo/Ups"/>
</dbReference>
<dbReference type="EMBL" id="JAEVFJ010000015">
    <property type="protein sequence ID" value="KAH8100483.1"/>
    <property type="molecule type" value="Genomic_DNA"/>
</dbReference>
<evidence type="ECO:0000313" key="4">
    <source>
        <dbReference type="Proteomes" id="UP000813824"/>
    </source>
</evidence>
<dbReference type="InterPro" id="IPR006797">
    <property type="entry name" value="PRELI/MSF1_dom"/>
</dbReference>
<accession>A0A8K0UP45</accession>
<name>A0A8K0UP45_9AGAR</name>
<organism evidence="3 4">
    <name type="scientific">Cristinia sonorae</name>
    <dbReference type="NCBI Taxonomy" id="1940300"/>
    <lineage>
        <taxon>Eukaryota</taxon>
        <taxon>Fungi</taxon>
        <taxon>Dikarya</taxon>
        <taxon>Basidiomycota</taxon>
        <taxon>Agaricomycotina</taxon>
        <taxon>Agaricomycetes</taxon>
        <taxon>Agaricomycetidae</taxon>
        <taxon>Agaricales</taxon>
        <taxon>Pleurotineae</taxon>
        <taxon>Stephanosporaceae</taxon>
        <taxon>Cristinia</taxon>
    </lineage>
</organism>
<evidence type="ECO:0000313" key="3">
    <source>
        <dbReference type="EMBL" id="KAH8100483.1"/>
    </source>
</evidence>
<dbReference type="Pfam" id="PF04707">
    <property type="entry name" value="PRELI"/>
    <property type="match status" value="1"/>
</dbReference>
<evidence type="ECO:0000256" key="1">
    <source>
        <dbReference type="SAM" id="MobiDB-lite"/>
    </source>
</evidence>
<feature type="region of interest" description="Disordered" evidence="1">
    <location>
        <begin position="175"/>
        <end position="219"/>
    </location>
</feature>
<dbReference type="AlphaFoldDB" id="A0A8K0UP45"/>
<comment type="caution">
    <text evidence="3">The sequence shown here is derived from an EMBL/GenBank/DDBJ whole genome shotgun (WGS) entry which is preliminary data.</text>
</comment>
<keyword evidence="4" id="KW-1185">Reference proteome</keyword>
<sequence>MKFFQQSFLYDDPWSTVAFAFFLRYPNPYASHILTCDVVSRDVTPSGSLVTTRLILKKGSLPRWAPQGIIKKAETWVVEETEVDPEGRVVRCVTKNLDHVKALRVEERVTLRQTEDNKTLQQTQANFVSGFGWGLTKRIESHGLARFKAHMHRSREGISLIVDLIRQSRLQPMTLGGPSSLLDSSHRPYNASDAVRTENDGSTNDQLPSPDTLRKGEGGGTWTKVTSWFGFR</sequence>
<evidence type="ECO:0000259" key="2">
    <source>
        <dbReference type="PROSITE" id="PS50904"/>
    </source>
</evidence>
<dbReference type="PANTHER" id="PTHR11158">
    <property type="entry name" value="MSF1/PX19 RELATED"/>
    <property type="match status" value="1"/>
</dbReference>
<gene>
    <name evidence="3" type="ORF">BXZ70DRAFT_937388</name>
</gene>